<comment type="caution">
    <text evidence="1">The sequence shown here is derived from an EMBL/GenBank/DDBJ whole genome shotgun (WGS) entry which is preliminary data.</text>
</comment>
<accession>A0A4S8K827</accession>
<dbReference type="EMBL" id="PYDT01000002">
    <property type="protein sequence ID" value="THU71132.1"/>
    <property type="molecule type" value="Genomic_DNA"/>
</dbReference>
<evidence type="ECO:0000313" key="1">
    <source>
        <dbReference type="EMBL" id="THU71132.1"/>
    </source>
</evidence>
<gene>
    <name evidence="1" type="ORF">C4D60_Mb08t32310</name>
</gene>
<reference evidence="1 2" key="1">
    <citation type="journal article" date="2019" name="Nat. Plants">
        <title>Genome sequencing of Musa balbisiana reveals subgenome evolution and function divergence in polyploid bananas.</title>
        <authorList>
            <person name="Yao X."/>
        </authorList>
    </citation>
    <scope>NUCLEOTIDE SEQUENCE [LARGE SCALE GENOMIC DNA]</scope>
    <source>
        <strain evidence="2">cv. DH-PKW</strain>
        <tissue evidence="1">Leaves</tissue>
    </source>
</reference>
<organism evidence="1 2">
    <name type="scientific">Musa balbisiana</name>
    <name type="common">Banana</name>
    <dbReference type="NCBI Taxonomy" id="52838"/>
    <lineage>
        <taxon>Eukaryota</taxon>
        <taxon>Viridiplantae</taxon>
        <taxon>Streptophyta</taxon>
        <taxon>Embryophyta</taxon>
        <taxon>Tracheophyta</taxon>
        <taxon>Spermatophyta</taxon>
        <taxon>Magnoliopsida</taxon>
        <taxon>Liliopsida</taxon>
        <taxon>Zingiberales</taxon>
        <taxon>Musaceae</taxon>
        <taxon>Musa</taxon>
    </lineage>
</organism>
<sequence length="89" mass="10096">MAFDVKEKIGVFTTFLTIAFSATLTATSPDPRAFNSPFKEIQLSLLLPFGSRSSREDDAESRSRNGVEDMFSLRFDELRFIETPMTTHQ</sequence>
<dbReference type="Proteomes" id="UP000317650">
    <property type="component" value="Chromosome 8"/>
</dbReference>
<proteinExistence type="predicted"/>
<dbReference type="AlphaFoldDB" id="A0A4S8K827"/>
<name>A0A4S8K827_MUSBA</name>
<protein>
    <submittedName>
        <fullName evidence="1">Uncharacterized protein</fullName>
    </submittedName>
</protein>
<keyword evidence="2" id="KW-1185">Reference proteome</keyword>
<evidence type="ECO:0000313" key="2">
    <source>
        <dbReference type="Proteomes" id="UP000317650"/>
    </source>
</evidence>